<evidence type="ECO:0000313" key="3">
    <source>
        <dbReference type="Proteomes" id="UP000001542"/>
    </source>
</evidence>
<dbReference type="VEuPathDB" id="TrichDB:TVAG_113240"/>
<keyword evidence="1" id="KW-0812">Transmembrane</keyword>
<feature type="transmembrane region" description="Helical" evidence="1">
    <location>
        <begin position="183"/>
        <end position="207"/>
    </location>
</feature>
<evidence type="ECO:0008006" key="4">
    <source>
        <dbReference type="Google" id="ProtNLM"/>
    </source>
</evidence>
<organism evidence="2 3">
    <name type="scientific">Trichomonas vaginalis (strain ATCC PRA-98 / G3)</name>
    <dbReference type="NCBI Taxonomy" id="412133"/>
    <lineage>
        <taxon>Eukaryota</taxon>
        <taxon>Metamonada</taxon>
        <taxon>Parabasalia</taxon>
        <taxon>Trichomonadida</taxon>
        <taxon>Trichomonadidae</taxon>
        <taxon>Trichomonas</taxon>
    </lineage>
</organism>
<protein>
    <recommendedName>
        <fullName evidence="4">Transmembrane protein</fullName>
    </recommendedName>
</protein>
<keyword evidence="1" id="KW-0472">Membrane</keyword>
<accession>A2DNH7</accession>
<feature type="transmembrane region" description="Helical" evidence="1">
    <location>
        <begin position="414"/>
        <end position="433"/>
    </location>
</feature>
<reference evidence="2" key="1">
    <citation type="submission" date="2006-10" db="EMBL/GenBank/DDBJ databases">
        <authorList>
            <person name="Amadeo P."/>
            <person name="Zhao Q."/>
            <person name="Wortman J."/>
            <person name="Fraser-Liggett C."/>
            <person name="Carlton J."/>
        </authorList>
    </citation>
    <scope>NUCLEOTIDE SEQUENCE</scope>
    <source>
        <strain evidence="2">G3</strain>
    </source>
</reference>
<dbReference type="InParanoid" id="A2DNH7"/>
<keyword evidence="3" id="KW-1185">Reference proteome</keyword>
<feature type="transmembrane region" description="Helical" evidence="1">
    <location>
        <begin position="293"/>
        <end position="316"/>
    </location>
</feature>
<gene>
    <name evidence="2" type="ORF">TVAG_113240</name>
</gene>
<evidence type="ECO:0000313" key="2">
    <source>
        <dbReference type="EMBL" id="EAY17980.1"/>
    </source>
</evidence>
<feature type="transmembrane region" description="Helical" evidence="1">
    <location>
        <begin position="376"/>
        <end position="394"/>
    </location>
</feature>
<reference evidence="2" key="2">
    <citation type="journal article" date="2007" name="Science">
        <title>Draft genome sequence of the sexually transmitted pathogen Trichomonas vaginalis.</title>
        <authorList>
            <person name="Carlton J.M."/>
            <person name="Hirt R.P."/>
            <person name="Silva J.C."/>
            <person name="Delcher A.L."/>
            <person name="Schatz M."/>
            <person name="Zhao Q."/>
            <person name="Wortman J.R."/>
            <person name="Bidwell S.L."/>
            <person name="Alsmark U.C.M."/>
            <person name="Besteiro S."/>
            <person name="Sicheritz-Ponten T."/>
            <person name="Noel C.J."/>
            <person name="Dacks J.B."/>
            <person name="Foster P.G."/>
            <person name="Simillion C."/>
            <person name="Van de Peer Y."/>
            <person name="Miranda-Saavedra D."/>
            <person name="Barton G.J."/>
            <person name="Westrop G.D."/>
            <person name="Mueller S."/>
            <person name="Dessi D."/>
            <person name="Fiori P.L."/>
            <person name="Ren Q."/>
            <person name="Paulsen I."/>
            <person name="Zhang H."/>
            <person name="Bastida-Corcuera F.D."/>
            <person name="Simoes-Barbosa A."/>
            <person name="Brown M.T."/>
            <person name="Hayes R.D."/>
            <person name="Mukherjee M."/>
            <person name="Okumura C.Y."/>
            <person name="Schneider R."/>
            <person name="Smith A.J."/>
            <person name="Vanacova S."/>
            <person name="Villalvazo M."/>
            <person name="Haas B.J."/>
            <person name="Pertea M."/>
            <person name="Feldblyum T.V."/>
            <person name="Utterback T.R."/>
            <person name="Shu C.L."/>
            <person name="Osoegawa K."/>
            <person name="de Jong P.J."/>
            <person name="Hrdy I."/>
            <person name="Horvathova L."/>
            <person name="Zubacova Z."/>
            <person name="Dolezal P."/>
            <person name="Malik S.B."/>
            <person name="Logsdon J.M. Jr."/>
            <person name="Henze K."/>
            <person name="Gupta A."/>
            <person name="Wang C.C."/>
            <person name="Dunne R.L."/>
            <person name="Upcroft J.A."/>
            <person name="Upcroft P."/>
            <person name="White O."/>
            <person name="Salzberg S.L."/>
            <person name="Tang P."/>
            <person name="Chiu C.-H."/>
            <person name="Lee Y.-S."/>
            <person name="Embley T.M."/>
            <person name="Coombs G.H."/>
            <person name="Mottram J.C."/>
            <person name="Tachezy J."/>
            <person name="Fraser-Liggett C.M."/>
            <person name="Johnson P.J."/>
        </authorList>
    </citation>
    <scope>NUCLEOTIDE SEQUENCE [LARGE SCALE GENOMIC DNA]</scope>
    <source>
        <strain evidence="2">G3</strain>
    </source>
</reference>
<keyword evidence="1" id="KW-1133">Transmembrane helix</keyword>
<dbReference type="KEGG" id="tva:5463483"/>
<dbReference type="Proteomes" id="UP000001542">
    <property type="component" value="Unassembled WGS sequence"/>
</dbReference>
<feature type="transmembrane region" description="Helical" evidence="1">
    <location>
        <begin position="445"/>
        <end position="466"/>
    </location>
</feature>
<feature type="transmembrane region" description="Helical" evidence="1">
    <location>
        <begin position="322"/>
        <end position="349"/>
    </location>
</feature>
<name>A2DNH7_TRIV3</name>
<dbReference type="RefSeq" id="XP_001578966.1">
    <property type="nucleotide sequence ID" value="XM_001578916.1"/>
</dbReference>
<feature type="transmembrane region" description="Helical" evidence="1">
    <location>
        <begin position="228"/>
        <end position="248"/>
    </location>
</feature>
<dbReference type="EMBL" id="DS113223">
    <property type="protein sequence ID" value="EAY17980.1"/>
    <property type="molecule type" value="Genomic_DNA"/>
</dbReference>
<feature type="transmembrane region" description="Helical" evidence="1">
    <location>
        <begin position="260"/>
        <end position="281"/>
    </location>
</feature>
<evidence type="ECO:0000256" key="1">
    <source>
        <dbReference type="SAM" id="Phobius"/>
    </source>
</evidence>
<dbReference type="AlphaFoldDB" id="A2DNH7"/>
<dbReference type="VEuPathDB" id="TrichDB:TVAGG3_0837840"/>
<sequence>MLLLFTIYISDLKGFNIALGFLNTPENTYYAKSLVGFHSCVDEEENKIKYPITPQFLENQIQLNLSDAQNIDDKYVLQHCSLIMTKNLEKKWRKYANPTTYLNIYSGKTRKTVKPFTQSPNGTLFFTNYTILIAENSSPITPSFMVMPYDPVLIQNQAKINITFSIEFMKVDIPPKDNFKFPYLYLLLPLGSMFFVLMVRCVISSYFPNITLVDVVEAWKIPDMHSNYLLFSTTSLIHVFTLLFATFVKNDTQPLVYTFYNAYIFASFIPSLLRTIFDFVFQIPIFEPNYASTVLFPIIFNGIGFFVYLYIMKYIFGSHLTYGFSGIILIVLIHMGPFLIVRAISFLVYKSLPNTWQMKNKIKFTKLKYQGKCGDFLLNIIYNIVILCMSFQFYQHIIDIYLDAIPFNFELAWSTFLITTSAGMTYGAIQTLRDVKYQRFFMHSYFINMCYAFLFTTAYCIIEILANRKITQFLSLLRSGLGGCGAVGISIMIAFFAPFTTSFLIIFSIFRI</sequence>
<feature type="transmembrane region" description="Helical" evidence="1">
    <location>
        <begin position="486"/>
        <end position="510"/>
    </location>
</feature>
<proteinExistence type="predicted"/>